<dbReference type="PROSITE" id="PS50011">
    <property type="entry name" value="PROTEIN_KINASE_DOM"/>
    <property type="match status" value="1"/>
</dbReference>
<dbReference type="AlphaFoldDB" id="A0AAD6NRY2"/>
<keyword evidence="3" id="KW-1185">Reference proteome</keyword>
<dbReference type="PANTHER" id="PTHR48007">
    <property type="entry name" value="LEUCINE-RICH REPEAT RECEPTOR-LIKE PROTEIN KINASE PXC1"/>
    <property type="match status" value="1"/>
</dbReference>
<dbReference type="GO" id="GO:0004672">
    <property type="term" value="F:protein kinase activity"/>
    <property type="evidence" value="ECO:0007669"/>
    <property type="project" value="InterPro"/>
</dbReference>
<dbReference type="SUPFAM" id="SSF56112">
    <property type="entry name" value="Protein kinase-like (PK-like)"/>
    <property type="match status" value="1"/>
</dbReference>
<organism evidence="2 3">
    <name type="scientific">Salix udensis</name>
    <dbReference type="NCBI Taxonomy" id="889485"/>
    <lineage>
        <taxon>Eukaryota</taxon>
        <taxon>Viridiplantae</taxon>
        <taxon>Streptophyta</taxon>
        <taxon>Embryophyta</taxon>
        <taxon>Tracheophyta</taxon>
        <taxon>Spermatophyta</taxon>
        <taxon>Magnoliopsida</taxon>
        <taxon>eudicotyledons</taxon>
        <taxon>Gunneridae</taxon>
        <taxon>Pentapetalae</taxon>
        <taxon>rosids</taxon>
        <taxon>fabids</taxon>
        <taxon>Malpighiales</taxon>
        <taxon>Salicaceae</taxon>
        <taxon>Saliceae</taxon>
        <taxon>Salix</taxon>
    </lineage>
</organism>
<dbReference type="Pfam" id="PF07714">
    <property type="entry name" value="PK_Tyr_Ser-Thr"/>
    <property type="match status" value="1"/>
</dbReference>
<gene>
    <name evidence="2" type="ORF">OIU84_014370</name>
</gene>
<comment type="caution">
    <text evidence="2">The sequence shown here is derived from an EMBL/GenBank/DDBJ whole genome shotgun (WGS) entry which is preliminary data.</text>
</comment>
<protein>
    <recommendedName>
        <fullName evidence="1">Protein kinase domain-containing protein</fullName>
    </recommendedName>
</protein>
<dbReference type="Proteomes" id="UP001162972">
    <property type="component" value="Chromosome 4"/>
</dbReference>
<dbReference type="GO" id="GO:0005524">
    <property type="term" value="F:ATP binding"/>
    <property type="evidence" value="ECO:0007669"/>
    <property type="project" value="InterPro"/>
</dbReference>
<dbReference type="EMBL" id="JAPFFJ010000018">
    <property type="protein sequence ID" value="KAJ6402266.1"/>
    <property type="molecule type" value="Genomic_DNA"/>
</dbReference>
<evidence type="ECO:0000313" key="2">
    <source>
        <dbReference type="EMBL" id="KAJ6402266.1"/>
    </source>
</evidence>
<dbReference type="InterPro" id="IPR046959">
    <property type="entry name" value="PRK1-6/SRF4-like"/>
</dbReference>
<dbReference type="Gene3D" id="1.10.510.10">
    <property type="entry name" value="Transferase(Phosphotransferase) domain 1"/>
    <property type="match status" value="2"/>
</dbReference>
<accession>A0AAD6NRY2</accession>
<evidence type="ECO:0000259" key="1">
    <source>
        <dbReference type="PROSITE" id="PS50011"/>
    </source>
</evidence>
<evidence type="ECO:0000313" key="3">
    <source>
        <dbReference type="Proteomes" id="UP001162972"/>
    </source>
</evidence>
<name>A0AAD6NRY2_9ROSI</name>
<proteinExistence type="predicted"/>
<dbReference type="PANTHER" id="PTHR48007:SF40">
    <property type="entry name" value="SERINE-THREONINE_TYROSINE-PROTEIN KINASE CATALYTIC DOMAIN-CONTAINING PROTEIN"/>
    <property type="match status" value="1"/>
</dbReference>
<dbReference type="InterPro" id="IPR000719">
    <property type="entry name" value="Prot_kinase_dom"/>
</dbReference>
<sequence>MLENRGDDRVPLNWAARLSIIRDIAKGMAFLHQSLPSHKVPHANLKSSNVLIHRDGQSYHSKLTDYGFLPLLPSRKSSERLAVGRMVVNNDWSTDILDEEILDSREGHGEMLKLTEIALQCTDMAPEKRPGMSEVLGRIEEI</sequence>
<reference evidence="2 3" key="1">
    <citation type="journal article" date="2023" name="Int. J. Mol. Sci.">
        <title>De Novo Assembly and Annotation of 11 Diverse Shrub Willow (Salix) Genomes Reveals Novel Gene Organization in Sex-Linked Regions.</title>
        <authorList>
            <person name="Hyden B."/>
            <person name="Feng K."/>
            <person name="Yates T.B."/>
            <person name="Jawdy S."/>
            <person name="Cereghino C."/>
            <person name="Smart L.B."/>
            <person name="Muchero W."/>
        </authorList>
    </citation>
    <scope>NUCLEOTIDE SEQUENCE [LARGE SCALE GENOMIC DNA]</scope>
    <source>
        <tissue evidence="2">Shoot tip</tissue>
    </source>
</reference>
<feature type="domain" description="Protein kinase" evidence="1">
    <location>
        <begin position="1"/>
        <end position="142"/>
    </location>
</feature>
<dbReference type="InterPro" id="IPR001245">
    <property type="entry name" value="Ser-Thr/Tyr_kinase_cat_dom"/>
</dbReference>
<dbReference type="InterPro" id="IPR011009">
    <property type="entry name" value="Kinase-like_dom_sf"/>
</dbReference>